<feature type="domain" description="Lipoyl-binding" evidence="2">
    <location>
        <begin position="47"/>
        <end position="79"/>
    </location>
</feature>
<dbReference type="GO" id="GO:0055085">
    <property type="term" value="P:transmembrane transport"/>
    <property type="evidence" value="ECO:0007669"/>
    <property type="project" value="InterPro"/>
</dbReference>
<dbReference type="PRINTS" id="PR01490">
    <property type="entry name" value="RTXTOXIND"/>
</dbReference>
<proteinExistence type="predicted"/>
<feature type="coiled-coil region" evidence="1">
    <location>
        <begin position="81"/>
        <end position="216"/>
    </location>
</feature>
<dbReference type="InterPro" id="IPR058624">
    <property type="entry name" value="MdtA-like_HH"/>
</dbReference>
<dbReference type="InterPro" id="IPR000089">
    <property type="entry name" value="Biotin_lipoyl"/>
</dbReference>
<evidence type="ECO:0000259" key="2">
    <source>
        <dbReference type="Pfam" id="PF00364"/>
    </source>
</evidence>
<evidence type="ECO:0000313" key="4">
    <source>
        <dbReference type="EMBL" id="MBJ3776138.1"/>
    </source>
</evidence>
<dbReference type="Gene3D" id="1.10.287.470">
    <property type="entry name" value="Helix hairpin bin"/>
    <property type="match status" value="2"/>
</dbReference>
<dbReference type="EMBL" id="JAEKJA010000007">
    <property type="protein sequence ID" value="MBJ3776138.1"/>
    <property type="molecule type" value="Genomic_DNA"/>
</dbReference>
<accession>A0A934IPE4</accession>
<dbReference type="AlphaFoldDB" id="A0A934IPE4"/>
<sequence>MTSLRKFILPLGVVALVGVAAYAMWLEVRPSALPEGFAASNGRIEAVEIDIAAKSSGRVKEILVDEGDFVEAGAVLVRMDTAVLEAQLREAQANLEQAKIGVKTAGDEVTQAEAEKRAAEAVVKQRQAELEIAQKTFERADHLVTRNAIAVSELDEARAAHQGAEAAVAAAEASLAAADAAIGLAKSGVVLAKAKINAVEATIESIQADLDDAVLKSPRPGRIQYLVARPGEVVSGGATILNLVDVGDVYMTFFLPTADAGRIAVGTEARIVLDAAPQYVIPASVSFVASVAQFTPKTVETREEREKLMFRVKARIDPAVLKEYVRYVKTGLPGTATVRVDPRVAWPEELQPRLP</sequence>
<dbReference type="FunFam" id="2.40.50.100:FF:000077">
    <property type="entry name" value="Glycoside hydrolase family 43"/>
    <property type="match status" value="1"/>
</dbReference>
<reference evidence="4" key="1">
    <citation type="submission" date="2020-12" db="EMBL/GenBank/DDBJ databases">
        <title>Bacterial taxonomy.</title>
        <authorList>
            <person name="Pan X."/>
        </authorList>
    </citation>
    <scope>NUCLEOTIDE SEQUENCE</scope>
    <source>
        <strain evidence="4">B2012</strain>
    </source>
</reference>
<dbReference type="Pfam" id="PF00364">
    <property type="entry name" value="Biotin_lipoyl"/>
    <property type="match status" value="1"/>
</dbReference>
<dbReference type="Gene3D" id="2.40.30.170">
    <property type="match status" value="1"/>
</dbReference>
<gene>
    <name evidence="4" type="ORF">JCR33_10595</name>
</gene>
<evidence type="ECO:0000256" key="1">
    <source>
        <dbReference type="SAM" id="Coils"/>
    </source>
</evidence>
<name>A0A934IPE4_9HYPH</name>
<dbReference type="Proteomes" id="UP000609531">
    <property type="component" value="Unassembled WGS sequence"/>
</dbReference>
<organism evidence="4 5">
    <name type="scientific">Acuticoccus mangrovi</name>
    <dbReference type="NCBI Taxonomy" id="2796142"/>
    <lineage>
        <taxon>Bacteria</taxon>
        <taxon>Pseudomonadati</taxon>
        <taxon>Pseudomonadota</taxon>
        <taxon>Alphaproteobacteria</taxon>
        <taxon>Hyphomicrobiales</taxon>
        <taxon>Amorphaceae</taxon>
        <taxon>Acuticoccus</taxon>
    </lineage>
</organism>
<evidence type="ECO:0000259" key="3">
    <source>
        <dbReference type="Pfam" id="PF25876"/>
    </source>
</evidence>
<dbReference type="GO" id="GO:0005886">
    <property type="term" value="C:plasma membrane"/>
    <property type="evidence" value="ECO:0007669"/>
    <property type="project" value="TreeGrafter"/>
</dbReference>
<keyword evidence="1" id="KW-0175">Coiled coil</keyword>
<evidence type="ECO:0000313" key="5">
    <source>
        <dbReference type="Proteomes" id="UP000609531"/>
    </source>
</evidence>
<dbReference type="Gene3D" id="2.40.50.100">
    <property type="match status" value="1"/>
</dbReference>
<dbReference type="PANTHER" id="PTHR30438">
    <property type="entry name" value="36 KDA ANTIGEN-RELATED"/>
    <property type="match status" value="1"/>
</dbReference>
<comment type="caution">
    <text evidence="4">The sequence shown here is derived from an EMBL/GenBank/DDBJ whole genome shotgun (WGS) entry which is preliminary data.</text>
</comment>
<keyword evidence="5" id="KW-1185">Reference proteome</keyword>
<feature type="domain" description="Multidrug resistance protein MdtA-like alpha-helical hairpin" evidence="3">
    <location>
        <begin position="118"/>
        <end position="179"/>
    </location>
</feature>
<dbReference type="Pfam" id="PF25876">
    <property type="entry name" value="HH_MFP_RND"/>
    <property type="match status" value="1"/>
</dbReference>
<dbReference type="SUPFAM" id="SSF111369">
    <property type="entry name" value="HlyD-like secretion proteins"/>
    <property type="match status" value="3"/>
</dbReference>
<protein>
    <submittedName>
        <fullName evidence="4">HlyD family efflux transporter periplasmic adaptor subunit</fullName>
    </submittedName>
</protein>
<dbReference type="RefSeq" id="WP_198882017.1">
    <property type="nucleotide sequence ID" value="NZ_JAEKJA010000007.1"/>
</dbReference>
<dbReference type="PANTHER" id="PTHR30438:SF2">
    <property type="entry name" value="MEMBRANE PROTEIN"/>
    <property type="match status" value="1"/>
</dbReference>